<proteinExistence type="predicted"/>
<evidence type="ECO:0000313" key="2">
    <source>
        <dbReference type="EMBL" id="UJO15938.1"/>
    </source>
</evidence>
<accession>A0A9Q8LG00</accession>
<feature type="coiled-coil region" evidence="1">
    <location>
        <begin position="53"/>
        <end position="80"/>
    </location>
</feature>
<keyword evidence="3" id="KW-1185">Reference proteome</keyword>
<evidence type="ECO:0000313" key="3">
    <source>
        <dbReference type="Proteomes" id="UP000756132"/>
    </source>
</evidence>
<protein>
    <submittedName>
        <fullName evidence="2">Uncharacterized protein</fullName>
    </submittedName>
</protein>
<keyword evidence="1" id="KW-0175">Coiled coil</keyword>
<name>A0A9Q8LG00_PASFU</name>
<dbReference type="EMBL" id="CP090166">
    <property type="protein sequence ID" value="UJO15938.1"/>
    <property type="molecule type" value="Genomic_DNA"/>
</dbReference>
<dbReference type="Proteomes" id="UP000756132">
    <property type="component" value="Chromosome 4"/>
</dbReference>
<reference evidence="2" key="2">
    <citation type="journal article" date="2022" name="Microb. Genom.">
        <title>A chromosome-scale genome assembly of the tomato pathogen Cladosporium fulvum reveals a compartmentalized genome architecture and the presence of a dispensable chromosome.</title>
        <authorList>
            <person name="Zaccaron A.Z."/>
            <person name="Chen L.H."/>
            <person name="Samaras A."/>
            <person name="Stergiopoulos I."/>
        </authorList>
    </citation>
    <scope>NUCLEOTIDE SEQUENCE</scope>
    <source>
        <strain evidence="2">Race5_Kim</strain>
    </source>
</reference>
<dbReference type="GeneID" id="71983925"/>
<reference evidence="2" key="1">
    <citation type="submission" date="2021-12" db="EMBL/GenBank/DDBJ databases">
        <authorList>
            <person name="Zaccaron A."/>
            <person name="Stergiopoulos I."/>
        </authorList>
    </citation>
    <scope>NUCLEOTIDE SEQUENCE</scope>
    <source>
        <strain evidence="2">Race5_Kim</strain>
    </source>
</reference>
<sequence length="375" mass="43905">MDRQATRTQTAERDYYVDHQMEACRAAGLGKKNLKQALHAQWQGMNPTHKGRILRRLKRAVEAEERVEQALEESQEVEKSIQKYTPERLQANPEDYPEYFVEVHKARDAYEKAKWCASDCWKTWTLVARTQERIPWTNLPAPRRTPTGRAAIAAGLLNTAKARLVQNSADRAERAFQRVEQFSNEEVRLGIITYKEPVPRVNNKRKLPAHWADRLNEKRFKKGTYGKPDWTDNDDIPSEYGIIGKGDGPWEFTEWIKEPTKGSSVSPWSQSNNHDSEIADYIVMKEVFVDDDQWYDVRRWADIRLDQNDARLPWELECHRQMSALPDTQNIVMLRNLNQAEVRSWVDSSERRYRVFMDYCAYGDLDSLIQRYAPP</sequence>
<gene>
    <name evidence="2" type="ORF">CLAFUR5_04047</name>
</gene>
<dbReference type="RefSeq" id="XP_047760304.1">
    <property type="nucleotide sequence ID" value="XM_047903195.1"/>
</dbReference>
<evidence type="ECO:0000256" key="1">
    <source>
        <dbReference type="SAM" id="Coils"/>
    </source>
</evidence>
<dbReference type="AlphaFoldDB" id="A0A9Q8LG00"/>
<organism evidence="2 3">
    <name type="scientific">Passalora fulva</name>
    <name type="common">Tomato leaf mold</name>
    <name type="synonym">Cladosporium fulvum</name>
    <dbReference type="NCBI Taxonomy" id="5499"/>
    <lineage>
        <taxon>Eukaryota</taxon>
        <taxon>Fungi</taxon>
        <taxon>Dikarya</taxon>
        <taxon>Ascomycota</taxon>
        <taxon>Pezizomycotina</taxon>
        <taxon>Dothideomycetes</taxon>
        <taxon>Dothideomycetidae</taxon>
        <taxon>Mycosphaerellales</taxon>
        <taxon>Mycosphaerellaceae</taxon>
        <taxon>Fulvia</taxon>
    </lineage>
</organism>
<dbReference type="KEGG" id="ffu:CLAFUR5_04047"/>